<gene>
    <name evidence="2" type="ORF">PSNMU_V1.4_AUG-EV-PASAV3_0041270</name>
</gene>
<organism evidence="2 3">
    <name type="scientific">Pseudo-nitzschia multistriata</name>
    <dbReference type="NCBI Taxonomy" id="183589"/>
    <lineage>
        <taxon>Eukaryota</taxon>
        <taxon>Sar</taxon>
        <taxon>Stramenopiles</taxon>
        <taxon>Ochrophyta</taxon>
        <taxon>Bacillariophyta</taxon>
        <taxon>Bacillariophyceae</taxon>
        <taxon>Bacillariophycidae</taxon>
        <taxon>Bacillariales</taxon>
        <taxon>Bacillariaceae</taxon>
        <taxon>Pseudo-nitzschia</taxon>
    </lineage>
</organism>
<dbReference type="Pfam" id="PF12640">
    <property type="entry name" value="UPF0489"/>
    <property type="match status" value="1"/>
</dbReference>
<protein>
    <submittedName>
        <fullName evidence="2">Uncharacterized protein</fullName>
    </submittedName>
</protein>
<name>A0A448Z5M7_9STRA</name>
<dbReference type="InterPro" id="IPR024131">
    <property type="entry name" value="UPF0489"/>
</dbReference>
<feature type="unsure residue" description="E or Q" evidence="2">
    <location>
        <position position="328"/>
    </location>
</feature>
<reference evidence="2 3" key="1">
    <citation type="submission" date="2019-01" db="EMBL/GenBank/DDBJ databases">
        <authorList>
            <person name="Ferrante I. M."/>
        </authorList>
    </citation>
    <scope>NUCLEOTIDE SEQUENCE [LARGE SCALE GENOMIC DNA]</scope>
    <source>
        <strain evidence="2 3">B856</strain>
    </source>
</reference>
<accession>A0A448Z5M7</accession>
<dbReference type="AlphaFoldDB" id="A0A448Z5M7"/>
<evidence type="ECO:0000256" key="1">
    <source>
        <dbReference type="SAM" id="SignalP"/>
    </source>
</evidence>
<proteinExistence type="predicted"/>
<feature type="chain" id="PRO_5019431350" evidence="1">
    <location>
        <begin position="37"/>
        <end position="769"/>
    </location>
</feature>
<keyword evidence="1" id="KW-0732">Signal</keyword>
<dbReference type="Proteomes" id="UP000291116">
    <property type="component" value="Unassembled WGS sequence"/>
</dbReference>
<feature type="signal peptide" evidence="1">
    <location>
        <begin position="1"/>
        <end position="36"/>
    </location>
</feature>
<evidence type="ECO:0000313" key="3">
    <source>
        <dbReference type="Proteomes" id="UP000291116"/>
    </source>
</evidence>
<dbReference type="OrthoDB" id="418142at2759"/>
<dbReference type="EMBL" id="CAACVS010000121">
    <property type="protein sequence ID" value="VEU37329.1"/>
    <property type="molecule type" value="Genomic_DNA"/>
</dbReference>
<keyword evidence="3" id="KW-1185">Reference proteome</keyword>
<sequence>MVSNQRTRKENLPSFVRTILLMWLASFVSWTTTADAQQEAKASAPKYVLVEDHNHVVSHLVEFARDGTLRSHSDQASVEAEINPNGATLVHIDSHADMGLTVGLLEIPSRNLRTVLPSLETATALQLIEHSVINDFLLLLGYMGIVEHIVFVEPPWSFLLNEAHYTTIEISMVLVDNKDHEDERILYASLRNSDRTTFSTPVTKDILLDVAYALDDEDESVKVVPHAVLLKMSGGEPIRTVRFTTLPYEGAVASIRKLLDADGDEQKDVVLDVDLDAFSTTSPGALSVLQTFFHEEDTTDVLTRIFHTVHGEAVCDFDALYWTRLIEESTIGNEEGAGVEVCQNDSMSYVYGESFSPPSSTDDDMSSLVHRIVSDRANGIVEALDLYPSMEDEMVEELGMVIEFYLPFLKDHGLYDDKMLVKLLDSFMIQPFYVPTDQETIKLTMDFYFDVLFRGIFGERKGKAGNGNVPGRIPKVVNIVRSPFYMPDQHLDYVECEAFRRFLKLFGQDANGEEQSRPLLYHSDEVDPDRTGCLHLEDMLPDKQRFSIGKNEHINPEDWTTTTKAYAWFFEPGDDEYKSDPISVEFINEHKEPLVVTAKDGNRTVDFRVPPGGTVTSETDHLSKWRIRSERDDSTSRLPIKKTVFFSGKNGKRQTYGSVAGNVPVHHSTPVTLEVTNPAGSGVDIELRPVDTAEASRGEAGNQTAFDLTLSQGFVMTMRAFHGERWSVHNVSNPDALEHLGEVVANATLGDIHSVVLFGEDGGEAGGEL</sequence>
<evidence type="ECO:0000313" key="2">
    <source>
        <dbReference type="EMBL" id="VEU37329.1"/>
    </source>
</evidence>